<dbReference type="InterPro" id="IPR003137">
    <property type="entry name" value="PA_domain"/>
</dbReference>
<dbReference type="AlphaFoldDB" id="A0A0D1Y0Z7"/>
<dbReference type="GO" id="GO:0004177">
    <property type="term" value="F:aminopeptidase activity"/>
    <property type="evidence" value="ECO:0007669"/>
    <property type="project" value="UniProtKB-KW"/>
</dbReference>
<dbReference type="Pfam" id="PF02225">
    <property type="entry name" value="PA"/>
    <property type="match status" value="1"/>
</dbReference>
<evidence type="ECO:0000313" key="7">
    <source>
        <dbReference type="Proteomes" id="UP000182836"/>
    </source>
</evidence>
<dbReference type="GeneID" id="87589814"/>
<keyword evidence="1" id="KW-0732">Signal</keyword>
<dbReference type="InterPro" id="IPR007484">
    <property type="entry name" value="Peptidase_M28"/>
</dbReference>
<dbReference type="STRING" id="47500.AF333_18925"/>
<evidence type="ECO:0000313" key="5">
    <source>
        <dbReference type="EMBL" id="SDJ53230.1"/>
    </source>
</evidence>
<dbReference type="Gene3D" id="3.50.30.30">
    <property type="match status" value="1"/>
</dbReference>
<feature type="signal peptide" evidence="1">
    <location>
        <begin position="1"/>
        <end position="23"/>
    </location>
</feature>
<dbReference type="Gene3D" id="3.40.630.10">
    <property type="entry name" value="Zn peptidases"/>
    <property type="match status" value="1"/>
</dbReference>
<dbReference type="Pfam" id="PF04389">
    <property type="entry name" value="Peptidase_M28"/>
    <property type="match status" value="1"/>
</dbReference>
<dbReference type="InterPro" id="IPR046450">
    <property type="entry name" value="PA_dom_sf"/>
</dbReference>
<evidence type="ECO:0000259" key="2">
    <source>
        <dbReference type="Pfam" id="PF02225"/>
    </source>
</evidence>
<reference evidence="4 6" key="1">
    <citation type="submission" date="2015-07" db="EMBL/GenBank/DDBJ databases">
        <title>Fjat-14205 dsm 2895.</title>
        <authorList>
            <person name="Liu B."/>
            <person name="Wang J."/>
            <person name="Zhu Y."/>
            <person name="Liu G."/>
            <person name="Chen Q."/>
            <person name="Chen Z."/>
            <person name="Lan J."/>
            <person name="Che J."/>
            <person name="Ge C."/>
            <person name="Shi H."/>
            <person name="Pan Z."/>
            <person name="Liu X."/>
        </authorList>
    </citation>
    <scope>NUCLEOTIDE SEQUENCE [LARGE SCALE GENOMIC DNA]</scope>
    <source>
        <strain evidence="4 6">DSM 2895</strain>
    </source>
</reference>
<name>A0A0D1Y0Z7_ANEMI</name>
<feature type="chain" id="PRO_5010414823" evidence="1">
    <location>
        <begin position="24"/>
        <end position="457"/>
    </location>
</feature>
<dbReference type="Proteomes" id="UP000037269">
    <property type="component" value="Unassembled WGS sequence"/>
</dbReference>
<dbReference type="SUPFAM" id="SSF53187">
    <property type="entry name" value="Zn-dependent exopeptidases"/>
    <property type="match status" value="1"/>
</dbReference>
<dbReference type="GO" id="GO:0004180">
    <property type="term" value="F:carboxypeptidase activity"/>
    <property type="evidence" value="ECO:0007669"/>
    <property type="project" value="UniProtKB-KW"/>
</dbReference>
<accession>A0A0D1Y0Z7</accession>
<proteinExistence type="predicted"/>
<dbReference type="EMBL" id="FNED01000020">
    <property type="protein sequence ID" value="SDJ53230.1"/>
    <property type="molecule type" value="Genomic_DNA"/>
</dbReference>
<dbReference type="InterPro" id="IPR039373">
    <property type="entry name" value="Peptidase_M28B"/>
</dbReference>
<evidence type="ECO:0000313" key="4">
    <source>
        <dbReference type="EMBL" id="KON97229.1"/>
    </source>
</evidence>
<dbReference type="SUPFAM" id="SSF52025">
    <property type="entry name" value="PA domain"/>
    <property type="match status" value="1"/>
</dbReference>
<dbReference type="EMBL" id="LGUG01000004">
    <property type="protein sequence ID" value="KON97229.1"/>
    <property type="molecule type" value="Genomic_DNA"/>
</dbReference>
<dbReference type="PANTHER" id="PTHR10404">
    <property type="entry name" value="N-ACETYLATED-ALPHA-LINKED ACIDIC DIPEPTIDASE"/>
    <property type="match status" value="1"/>
</dbReference>
<organism evidence="4 6">
    <name type="scientific">Aneurinibacillus migulanus</name>
    <name type="common">Bacillus migulanus</name>
    <dbReference type="NCBI Taxonomy" id="47500"/>
    <lineage>
        <taxon>Bacteria</taxon>
        <taxon>Bacillati</taxon>
        <taxon>Bacillota</taxon>
        <taxon>Bacilli</taxon>
        <taxon>Bacillales</taxon>
        <taxon>Paenibacillaceae</taxon>
        <taxon>Aneurinibacillus group</taxon>
        <taxon>Aneurinibacillus</taxon>
    </lineage>
</organism>
<dbReference type="OrthoDB" id="9762302at2"/>
<keyword evidence="4" id="KW-0378">Hydrolase</keyword>
<feature type="domain" description="PA" evidence="2">
    <location>
        <begin position="130"/>
        <end position="213"/>
    </location>
</feature>
<keyword evidence="6" id="KW-1185">Reference proteome</keyword>
<keyword evidence="5" id="KW-0121">Carboxypeptidase</keyword>
<dbReference type="PATRIC" id="fig|47500.8.peg.5845"/>
<feature type="domain" description="Peptidase M28" evidence="3">
    <location>
        <begin position="241"/>
        <end position="430"/>
    </location>
</feature>
<protein>
    <submittedName>
        <fullName evidence="4">Aminopeptidase</fullName>
    </submittedName>
    <submittedName>
        <fullName evidence="5">Zn-dependent amino-or carboxypeptidase, M28 family</fullName>
    </submittedName>
</protein>
<keyword evidence="4" id="KW-0645">Protease</keyword>
<sequence>MRKSFLSTLLAASLLASGTSVYAAPPVQVEKAEHGQSQKSFDQQIVKQTDAENMYRTIQQLSQAPRVAGSQEELKAVRYIEQQFKSFGYQTKVQPFQFEGYTAPSDVVVKAGYAAITAEAFTYSPNGEITADLVYVGLGTEADVKGKDLTGKIALIQRGEISFADKVRNAAKQGAKAVIIYNNADGKLNGTLGGADKSFVAAIGITKQDGEALAAKLKNGEAVSASVKVAGAKVETLTSHNVIATKKPNANKKNTDDIIIIGAHHDSVQDAPGANDDASGVAVTLELARIMAKMKTDTELRFVTFGAEENGLIGSEKYAASLSEDEIKRTIGMFQMDMVGSKDAGDLIMYTIDGEKNRVTDLGAAASSRLSGVLPYGQEGRSDHESFHALGIPAALFIHAPVEPWYHTKDDTLDKISKEKLDNVADIVGSAVYQAARPGELNIERVDYPKKEVELEN</sequence>
<evidence type="ECO:0000259" key="3">
    <source>
        <dbReference type="Pfam" id="PF04389"/>
    </source>
</evidence>
<reference evidence="5 7" key="2">
    <citation type="submission" date="2016-10" db="EMBL/GenBank/DDBJ databases">
        <authorList>
            <person name="de Groot N.N."/>
        </authorList>
    </citation>
    <scope>NUCLEOTIDE SEQUENCE [LARGE SCALE GENOMIC DNA]</scope>
    <source>
        <strain evidence="5 7">DSM 2895</strain>
    </source>
</reference>
<evidence type="ECO:0000256" key="1">
    <source>
        <dbReference type="SAM" id="SignalP"/>
    </source>
</evidence>
<keyword evidence="4" id="KW-0031">Aminopeptidase</keyword>
<dbReference type="RefSeq" id="WP_043063325.1">
    <property type="nucleotide sequence ID" value="NZ_BJOA01000163.1"/>
</dbReference>
<evidence type="ECO:0000313" key="6">
    <source>
        <dbReference type="Proteomes" id="UP000037269"/>
    </source>
</evidence>
<dbReference type="PANTHER" id="PTHR10404:SF46">
    <property type="entry name" value="VACUOLAR PROTEIN SORTING-ASSOCIATED PROTEIN 70"/>
    <property type="match status" value="1"/>
</dbReference>
<dbReference type="CDD" id="cd02133">
    <property type="entry name" value="PA_C5a_like"/>
    <property type="match status" value="1"/>
</dbReference>
<dbReference type="Proteomes" id="UP000182836">
    <property type="component" value="Unassembled WGS sequence"/>
</dbReference>
<gene>
    <name evidence="4" type="ORF">AF333_18925</name>
    <name evidence="5" type="ORF">SAMN04487909_12012</name>
</gene>